<feature type="region of interest" description="Disordered" evidence="16">
    <location>
        <begin position="742"/>
        <end position="800"/>
    </location>
</feature>
<dbReference type="PANTHER" id="PTHR12960">
    <property type="entry name" value="GLE-1-RELATED"/>
    <property type="match status" value="1"/>
</dbReference>
<dbReference type="Gene3D" id="2.30.30.1190">
    <property type="match status" value="1"/>
</dbReference>
<dbReference type="GO" id="GO:0051028">
    <property type="term" value="P:mRNA transport"/>
    <property type="evidence" value="ECO:0007669"/>
    <property type="project" value="UniProtKB-KW"/>
</dbReference>
<dbReference type="InterPro" id="IPR038506">
    <property type="entry name" value="GLE1-like_sf"/>
</dbReference>
<dbReference type="GO" id="GO:0005643">
    <property type="term" value="C:nuclear pore"/>
    <property type="evidence" value="ECO:0007669"/>
    <property type="project" value="UniProtKB-SubCell"/>
</dbReference>
<keyword evidence="3" id="KW-0813">Transport</keyword>
<evidence type="ECO:0000256" key="6">
    <source>
        <dbReference type="ARBA" id="ARBA00022816"/>
    </source>
</evidence>
<evidence type="ECO:0000256" key="7">
    <source>
        <dbReference type="ARBA" id="ARBA00022833"/>
    </source>
</evidence>
<comment type="similarity">
    <text evidence="2">Belongs to the GLE1 family.</text>
</comment>
<dbReference type="Pfam" id="PF07817">
    <property type="entry name" value="GLE1"/>
    <property type="match status" value="1"/>
</dbReference>
<feature type="region of interest" description="Disordered" evidence="16">
    <location>
        <begin position="1119"/>
        <end position="1138"/>
    </location>
</feature>
<dbReference type="InterPro" id="IPR000571">
    <property type="entry name" value="Znf_CCCH"/>
</dbReference>
<reference evidence="18 19" key="1">
    <citation type="submission" date="2024-10" db="EMBL/GenBank/DDBJ databases">
        <title>Updated reference genomes for cyclostephanoid diatoms.</title>
        <authorList>
            <person name="Roberts W.R."/>
            <person name="Alverson A.J."/>
        </authorList>
    </citation>
    <scope>NUCLEOTIDE SEQUENCE [LARGE SCALE GENOMIC DNA]</scope>
    <source>
        <strain evidence="18 19">AJA232-27</strain>
    </source>
</reference>
<proteinExistence type="inferred from homology"/>
<feature type="domain" description="C3H1-type" evidence="17">
    <location>
        <begin position="1076"/>
        <end position="1103"/>
    </location>
</feature>
<dbReference type="SUPFAM" id="SSF90229">
    <property type="entry name" value="CCCH zinc finger"/>
    <property type="match status" value="2"/>
</dbReference>
<keyword evidence="10" id="KW-0906">Nuclear pore complex</keyword>
<evidence type="ECO:0000256" key="15">
    <source>
        <dbReference type="SAM" id="Coils"/>
    </source>
</evidence>
<dbReference type="GO" id="GO:0015031">
    <property type="term" value="P:protein transport"/>
    <property type="evidence" value="ECO:0007669"/>
    <property type="project" value="UniProtKB-KW"/>
</dbReference>
<feature type="compositionally biased region" description="Acidic residues" evidence="16">
    <location>
        <begin position="52"/>
        <end position="67"/>
    </location>
</feature>
<sequence length="1169" mass="122171">MARFSLSPPTSSSILRQQQQQQQSSASVSAVVVTNAAPQWKWNFPPRKFPIDDDDDDDVSDEDDADEGSSSLSSSVEDEEEDDNESHSLEPPHPLGFESRYGTTRFGLSPHYYHYDANNSDHHHRRQDIFDRDDEYAWNALIRIDNDIGDNNRNPQQQQSFISPGRSYHLDNRGVASTKMLLRGMHPSHDSRGAGGEGDDETTIHELSMGMDRIANLVKAATYCGDQSEGASSLITPRPMHHHLQQPSPSTTSPPPRSTSRLLQLAMECERHQQSISNEMSHLQSSHEQSYQQSCKGFLLLLQAESERVKLASERIAQRQEQTRQLEEMGRLEREAMEKQMQEQAREQERLESERIAAEEARTQAEQQKDQHRLELLAIAEQEAEKEAAAKYQHVSRAQDLIRHLDTVRSGGLAEFDKSNMVSKRRLQFKKIVNGKINTLAHDAGKILEVSRLVWDAISNAAKDDVAAGSGSGGGVMTMGKKYLLDLLCSNLIVRVQADGFNGTRGDGFPLAGMFAQVSVHCEEIGPVLEGHLYTVCPTAIPTLSLDKDGGGGKGKDDENNDNLMESLGMIRDKDGEFESFDKFLHRTEGLISIMANIMSSLPANHTLLGGHAGALLWLQRFMDLLPPSPASPLPLLTAPVLVAFLTGAGHMLANKYPSEFTPLLTKMKDDLMHRLDESPIGIPSATRLKKVLEDIGLEGLKRDLPQGAVVGLYNINAGSCGGSDSHSQALSSSFSPFGQKPLGAVRSETDGSNLSFSSSNWGDSGSSPDDAFDTSSSPSAPVDNNNNMSEEVPATSPFGGGVFGASTAASSATPFGGQSSLFGTTSAAAPTPSPFGGSSIQSSGFGATSSKFGGSTAAAPSPFAAFPTSSGSSPFGAAATANPSPFGSTNATSSSTTFGVAPSPATAAFGTSVPSTSPFGIGSAAPSPSPFGMGAAAPSTSPFGIGSAAPSPSPFGMGAAAPSPSPFGTTSTTFGAAPAPSPFSSSFGSSPFGGTSSSAPGPSPFSMNTGGQGFGQGGGGGDTTKQPCKFFASGTCNFGDRCKYSHELGAGQGGGSNMSSFGVSSGQPTNSFGGGGKKPPCKFFASGSCRNGNSCPFSHEVSSGGGVASGFGSGTTSFGGGGFGQSNPSPFSGGANSGGGFGNFGVAASPSPFSASSGSSNPFGGPRR</sequence>
<evidence type="ECO:0000256" key="8">
    <source>
        <dbReference type="ARBA" id="ARBA00022927"/>
    </source>
</evidence>
<feature type="region of interest" description="Disordered" evidence="16">
    <location>
        <begin position="956"/>
        <end position="1022"/>
    </location>
</feature>
<comment type="subcellular location">
    <subcellularLocation>
        <location evidence="1">Nucleus</location>
        <location evidence="1">Nuclear pore complex</location>
    </subcellularLocation>
</comment>
<dbReference type="Pfam" id="PF18044">
    <property type="entry name" value="zf-CCCH_4"/>
    <property type="match status" value="2"/>
</dbReference>
<dbReference type="PANTHER" id="PTHR12960:SF0">
    <property type="entry name" value="MRNA EXPORT FACTOR GLE1"/>
    <property type="match status" value="1"/>
</dbReference>
<comment type="caution">
    <text evidence="18">The sequence shown here is derived from an EMBL/GenBank/DDBJ whole genome shotgun (WGS) entry which is preliminary data.</text>
</comment>
<feature type="compositionally biased region" description="Gly residues" evidence="16">
    <location>
        <begin position="1011"/>
        <end position="1022"/>
    </location>
</feature>
<feature type="region of interest" description="Disordered" evidence="16">
    <location>
        <begin position="146"/>
        <end position="169"/>
    </location>
</feature>
<feature type="compositionally biased region" description="Polar residues" evidence="16">
    <location>
        <begin position="7"/>
        <end position="16"/>
    </location>
</feature>
<keyword evidence="15" id="KW-0175">Coiled coil</keyword>
<dbReference type="Gene3D" id="1.20.120.1350">
    <property type="entry name" value="Pneumovirus matrix protein 2 (M2), zinc-binding domain"/>
    <property type="match status" value="1"/>
</dbReference>
<dbReference type="SMART" id="SM00356">
    <property type="entry name" value="ZnF_C3H1"/>
    <property type="match status" value="2"/>
</dbReference>
<evidence type="ECO:0000256" key="5">
    <source>
        <dbReference type="ARBA" id="ARBA00022771"/>
    </source>
</evidence>
<name>A0ABD3N6S8_9STRA</name>
<dbReference type="InterPro" id="IPR041367">
    <property type="entry name" value="Znf-CCCH_4"/>
</dbReference>
<accession>A0ABD3N6S8</accession>
<keyword evidence="8" id="KW-0653">Protein transport</keyword>
<evidence type="ECO:0000256" key="1">
    <source>
        <dbReference type="ARBA" id="ARBA00004567"/>
    </source>
</evidence>
<evidence type="ECO:0000256" key="16">
    <source>
        <dbReference type="SAM" id="MobiDB-lite"/>
    </source>
</evidence>
<gene>
    <name evidence="18" type="ORF">ACHAWU_004374</name>
</gene>
<feature type="zinc finger region" description="C3H1-type" evidence="14">
    <location>
        <begin position="1076"/>
        <end position="1103"/>
    </location>
</feature>
<feature type="region of interest" description="Disordered" evidence="16">
    <location>
        <begin position="229"/>
        <end position="259"/>
    </location>
</feature>
<feature type="zinc finger region" description="C3H1-type" evidence="14">
    <location>
        <begin position="1023"/>
        <end position="1050"/>
    </location>
</feature>
<dbReference type="InterPro" id="IPR012476">
    <property type="entry name" value="GLE1"/>
</dbReference>
<evidence type="ECO:0000256" key="12">
    <source>
        <dbReference type="ARBA" id="ARBA00026227"/>
    </source>
</evidence>
<evidence type="ECO:0000256" key="3">
    <source>
        <dbReference type="ARBA" id="ARBA00022448"/>
    </source>
</evidence>
<dbReference type="InterPro" id="IPR036855">
    <property type="entry name" value="Znf_CCCH_sf"/>
</dbReference>
<feature type="compositionally biased region" description="Low complexity" evidence="16">
    <location>
        <begin position="751"/>
        <end position="770"/>
    </location>
</feature>
<keyword evidence="4 14" id="KW-0479">Metal-binding</keyword>
<feature type="compositionally biased region" description="Low complexity" evidence="16">
    <location>
        <begin position="17"/>
        <end position="33"/>
    </location>
</feature>
<dbReference type="GO" id="GO:0008270">
    <property type="term" value="F:zinc ion binding"/>
    <property type="evidence" value="ECO:0007669"/>
    <property type="project" value="UniProtKB-KW"/>
</dbReference>
<feature type="compositionally biased region" description="Low complexity" evidence="16">
    <location>
        <begin position="956"/>
        <end position="1007"/>
    </location>
</feature>
<keyword evidence="11" id="KW-0539">Nucleus</keyword>
<feature type="compositionally biased region" description="Low complexity" evidence="16">
    <location>
        <begin position="1126"/>
        <end position="1135"/>
    </location>
</feature>
<evidence type="ECO:0000313" key="19">
    <source>
        <dbReference type="Proteomes" id="UP001530293"/>
    </source>
</evidence>
<evidence type="ECO:0000256" key="13">
    <source>
        <dbReference type="ARBA" id="ARBA00029983"/>
    </source>
</evidence>
<evidence type="ECO:0000259" key="17">
    <source>
        <dbReference type="PROSITE" id="PS50103"/>
    </source>
</evidence>
<feature type="domain" description="C3H1-type" evidence="17">
    <location>
        <begin position="1023"/>
        <end position="1050"/>
    </location>
</feature>
<evidence type="ECO:0000256" key="14">
    <source>
        <dbReference type="PROSITE-ProRule" id="PRU00723"/>
    </source>
</evidence>
<evidence type="ECO:0000256" key="4">
    <source>
        <dbReference type="ARBA" id="ARBA00022723"/>
    </source>
</evidence>
<dbReference type="Proteomes" id="UP001530293">
    <property type="component" value="Unassembled WGS sequence"/>
</dbReference>
<protein>
    <recommendedName>
        <fullName evidence="12">mRNA export factor GLE1</fullName>
    </recommendedName>
    <alternativeName>
        <fullName evidence="13">Nucleoporin GLE1</fullName>
    </alternativeName>
</protein>
<feature type="coiled-coil region" evidence="15">
    <location>
        <begin position="302"/>
        <end position="382"/>
    </location>
</feature>
<dbReference type="Gene3D" id="1.25.40.510">
    <property type="entry name" value="GLE1-like"/>
    <property type="match status" value="1"/>
</dbReference>
<keyword evidence="7 14" id="KW-0862">Zinc</keyword>
<keyword evidence="5 14" id="KW-0863">Zinc-finger</keyword>
<dbReference type="EMBL" id="JALLBG020000020">
    <property type="protein sequence ID" value="KAL3771815.1"/>
    <property type="molecule type" value="Genomic_DNA"/>
</dbReference>
<dbReference type="PROSITE" id="PS50103">
    <property type="entry name" value="ZF_C3H1"/>
    <property type="match status" value="2"/>
</dbReference>
<keyword evidence="6" id="KW-0509">mRNA transport</keyword>
<organism evidence="18 19">
    <name type="scientific">Discostella pseudostelligera</name>
    <dbReference type="NCBI Taxonomy" id="259834"/>
    <lineage>
        <taxon>Eukaryota</taxon>
        <taxon>Sar</taxon>
        <taxon>Stramenopiles</taxon>
        <taxon>Ochrophyta</taxon>
        <taxon>Bacillariophyta</taxon>
        <taxon>Coscinodiscophyceae</taxon>
        <taxon>Thalassiosirophycidae</taxon>
        <taxon>Stephanodiscales</taxon>
        <taxon>Stephanodiscaceae</taxon>
        <taxon>Discostella</taxon>
    </lineage>
</organism>
<evidence type="ECO:0000256" key="10">
    <source>
        <dbReference type="ARBA" id="ARBA00023132"/>
    </source>
</evidence>
<evidence type="ECO:0000313" key="18">
    <source>
        <dbReference type="EMBL" id="KAL3771815.1"/>
    </source>
</evidence>
<feature type="region of interest" description="Disordered" evidence="16">
    <location>
        <begin position="1"/>
        <end position="101"/>
    </location>
</feature>
<dbReference type="AlphaFoldDB" id="A0ABD3N6S8"/>
<evidence type="ECO:0000256" key="11">
    <source>
        <dbReference type="ARBA" id="ARBA00023242"/>
    </source>
</evidence>
<feature type="compositionally biased region" description="Low complexity" evidence="16">
    <location>
        <begin position="835"/>
        <end position="847"/>
    </location>
</feature>
<evidence type="ECO:0000256" key="2">
    <source>
        <dbReference type="ARBA" id="ARBA00011056"/>
    </source>
</evidence>
<keyword evidence="9" id="KW-0811">Translocation</keyword>
<keyword evidence="19" id="KW-1185">Reference proteome</keyword>
<feature type="region of interest" description="Disordered" evidence="16">
    <location>
        <begin position="824"/>
        <end position="852"/>
    </location>
</feature>
<evidence type="ECO:0000256" key="9">
    <source>
        <dbReference type="ARBA" id="ARBA00023010"/>
    </source>
</evidence>
<feature type="compositionally biased region" description="Polar residues" evidence="16">
    <location>
        <begin position="774"/>
        <end position="790"/>
    </location>
</feature>